<dbReference type="InterPro" id="IPR049352">
    <property type="entry name" value="Rost"/>
</dbReference>
<keyword evidence="1" id="KW-0472">Membrane</keyword>
<dbReference type="OrthoDB" id="419711at2759"/>
<reference evidence="2" key="2">
    <citation type="submission" date="2017-05" db="UniProtKB">
        <authorList>
            <consortium name="EnsemblMetazoa"/>
        </authorList>
    </citation>
    <scope>IDENTIFICATION</scope>
</reference>
<evidence type="ECO:0008006" key="4">
    <source>
        <dbReference type="Google" id="ProtNLM"/>
    </source>
</evidence>
<dbReference type="GO" id="GO:0016020">
    <property type="term" value="C:membrane"/>
    <property type="evidence" value="ECO:0007669"/>
    <property type="project" value="TreeGrafter"/>
</dbReference>
<feature type="transmembrane region" description="Helical" evidence="1">
    <location>
        <begin position="255"/>
        <end position="280"/>
    </location>
</feature>
<organism evidence="2">
    <name type="scientific">Amphimedon queenslandica</name>
    <name type="common">Sponge</name>
    <dbReference type="NCBI Taxonomy" id="400682"/>
    <lineage>
        <taxon>Eukaryota</taxon>
        <taxon>Metazoa</taxon>
        <taxon>Porifera</taxon>
        <taxon>Demospongiae</taxon>
        <taxon>Heteroscleromorpha</taxon>
        <taxon>Haplosclerida</taxon>
        <taxon>Niphatidae</taxon>
        <taxon>Amphimedon</taxon>
    </lineage>
</organism>
<dbReference type="InParanoid" id="A0A1X7VJT6"/>
<dbReference type="KEGG" id="aqu:109593751"/>
<feature type="transmembrane region" description="Helical" evidence="1">
    <location>
        <begin position="208"/>
        <end position="228"/>
    </location>
</feature>
<protein>
    <recommendedName>
        <fullName evidence="4">Protein rolling stone</fullName>
    </recommendedName>
</protein>
<accession>A0A1X7VJT6</accession>
<sequence length="359" mass="40904">MPAGYWAQFFKAQFHYSKFGFAHKDWRAFTFSPWLPQTSKHQLIYLIYRWLVAIYFFLWLIAVGAISNYGGKFFIYLTYWNFLLVVAHLLFSAVSCTYVHFKFAFRSAESHHKSELKQEDLHDPPHHIKKCCLCFQCFEPGQVSWYCVPLWIGHYIATIIPIPVIVFYWGLLAGSDDNINWATNLHSHLLIGLPGIIDSLFSGIPWRIYHVYISIICGMAYLIFSLIYDLSGGTNAKGEPYIYPGIDYSESPASAIGFIVIVAFVFTPFVHFIFWCIYVARTLVLYCKIGGGDQTLGTETSEEYRISQQPLSPGDDGGAVMKGKSNPLAFEMDKVQSKDTIGEENPLAFVDEQPPQSPQ</sequence>
<keyword evidence="3" id="KW-1185">Reference proteome</keyword>
<feature type="transmembrane region" description="Helical" evidence="1">
    <location>
        <begin position="79"/>
        <end position="101"/>
    </location>
</feature>
<dbReference type="PANTHER" id="PTHR12242:SF45">
    <property type="entry name" value="MARVEL DOMAIN-CONTAINING PROTEIN"/>
    <property type="match status" value="1"/>
</dbReference>
<dbReference type="AlphaFoldDB" id="A0A1X7VJT6"/>
<evidence type="ECO:0000313" key="3">
    <source>
        <dbReference type="Proteomes" id="UP000007879"/>
    </source>
</evidence>
<proteinExistence type="predicted"/>
<name>A0A1X7VJT6_AMPQE</name>
<keyword evidence="1" id="KW-1133">Transmembrane helix</keyword>
<dbReference type="Pfam" id="PF21534">
    <property type="entry name" value="Rost"/>
    <property type="match status" value="2"/>
</dbReference>
<keyword evidence="1" id="KW-0812">Transmembrane</keyword>
<reference evidence="3" key="1">
    <citation type="journal article" date="2010" name="Nature">
        <title>The Amphimedon queenslandica genome and the evolution of animal complexity.</title>
        <authorList>
            <person name="Srivastava M."/>
            <person name="Simakov O."/>
            <person name="Chapman J."/>
            <person name="Fahey B."/>
            <person name="Gauthier M.E."/>
            <person name="Mitros T."/>
            <person name="Richards G.S."/>
            <person name="Conaco C."/>
            <person name="Dacre M."/>
            <person name="Hellsten U."/>
            <person name="Larroux C."/>
            <person name="Putnam N.H."/>
            <person name="Stanke M."/>
            <person name="Adamska M."/>
            <person name="Darling A."/>
            <person name="Degnan S.M."/>
            <person name="Oakley T.H."/>
            <person name="Plachetzki D.C."/>
            <person name="Zhai Y."/>
            <person name="Adamski M."/>
            <person name="Calcino A."/>
            <person name="Cummins S.F."/>
            <person name="Goodstein D.M."/>
            <person name="Harris C."/>
            <person name="Jackson D.J."/>
            <person name="Leys S.P."/>
            <person name="Shu S."/>
            <person name="Woodcroft B.J."/>
            <person name="Vervoort M."/>
            <person name="Kosik K.S."/>
            <person name="Manning G."/>
            <person name="Degnan B.M."/>
            <person name="Rokhsar D.S."/>
        </authorList>
    </citation>
    <scope>NUCLEOTIDE SEQUENCE [LARGE SCALE GENOMIC DNA]</scope>
</reference>
<feature type="transmembrane region" description="Helical" evidence="1">
    <location>
        <begin position="46"/>
        <end position="67"/>
    </location>
</feature>
<feature type="transmembrane region" description="Helical" evidence="1">
    <location>
        <begin position="148"/>
        <end position="169"/>
    </location>
</feature>
<evidence type="ECO:0000256" key="1">
    <source>
        <dbReference type="SAM" id="Phobius"/>
    </source>
</evidence>
<evidence type="ECO:0000313" key="2">
    <source>
        <dbReference type="EnsemblMetazoa" id="Aqu2.1.40616_001"/>
    </source>
</evidence>
<gene>
    <name evidence="2" type="primary">109593751</name>
</gene>
<dbReference type="EnsemblMetazoa" id="Aqu2.1.40616_001">
    <property type="protein sequence ID" value="Aqu2.1.40616_001"/>
    <property type="gene ID" value="Aqu2.1.40616"/>
</dbReference>
<dbReference type="EnsemblMetazoa" id="XM_020008792.1">
    <property type="protein sequence ID" value="XP_019864351.1"/>
    <property type="gene ID" value="LOC109593751"/>
</dbReference>
<dbReference type="Proteomes" id="UP000007879">
    <property type="component" value="Unassembled WGS sequence"/>
</dbReference>
<dbReference type="PANTHER" id="PTHR12242">
    <property type="entry name" value="OS02G0130600 PROTEIN-RELATED"/>
    <property type="match status" value="1"/>
</dbReference>